<evidence type="ECO:0000259" key="4">
    <source>
        <dbReference type="Pfam" id="PF01420"/>
    </source>
</evidence>
<evidence type="ECO:0000313" key="6">
    <source>
        <dbReference type="Proteomes" id="UP000408764"/>
    </source>
</evidence>
<feature type="domain" description="Type I restriction modification DNA specificity" evidence="4">
    <location>
        <begin position="7"/>
        <end position="161"/>
    </location>
</feature>
<dbReference type="PANTHER" id="PTHR43140">
    <property type="entry name" value="TYPE-1 RESTRICTION ENZYME ECOKI SPECIFICITY PROTEIN"/>
    <property type="match status" value="1"/>
</dbReference>
<keyword evidence="5" id="KW-0378">Hydrolase</keyword>
<comment type="caution">
    <text evidence="5">The sequence shown here is derived from an EMBL/GenBank/DDBJ whole genome shotgun (WGS) entry which is preliminary data.</text>
</comment>
<keyword evidence="5" id="KW-0540">Nuclease</keyword>
<evidence type="ECO:0000256" key="3">
    <source>
        <dbReference type="ARBA" id="ARBA00023125"/>
    </source>
</evidence>
<evidence type="ECO:0000256" key="1">
    <source>
        <dbReference type="ARBA" id="ARBA00010923"/>
    </source>
</evidence>
<dbReference type="Pfam" id="PF01420">
    <property type="entry name" value="Methylase_S"/>
    <property type="match status" value="2"/>
</dbReference>
<dbReference type="SUPFAM" id="SSF116734">
    <property type="entry name" value="DNA methylase specificity domain"/>
    <property type="match status" value="2"/>
</dbReference>
<keyword evidence="3" id="KW-0238">DNA-binding</keyword>
<reference evidence="5 6" key="1">
    <citation type="submission" date="2019-08" db="EMBL/GenBank/DDBJ databases">
        <title>Pseudomonas haemolytica sp. nov. isolated from raw milk and skim milk concentrate.</title>
        <authorList>
            <person name="Hofmann K."/>
            <person name="Huptas C."/>
            <person name="Doll E."/>
            <person name="Scherer S."/>
            <person name="Wenning M."/>
        </authorList>
    </citation>
    <scope>NUCLEOTIDE SEQUENCE [LARGE SCALE GENOMIC DNA]</scope>
    <source>
        <strain evidence="5 6">DSM 108987</strain>
    </source>
</reference>
<dbReference type="Proteomes" id="UP000408764">
    <property type="component" value="Unassembled WGS sequence"/>
</dbReference>
<gene>
    <name evidence="5" type="ORF">FRT59_24985</name>
</gene>
<dbReference type="InterPro" id="IPR000055">
    <property type="entry name" value="Restrct_endonuc_typeI_TRD"/>
</dbReference>
<dbReference type="OrthoDB" id="9798929at2"/>
<evidence type="ECO:0000256" key="2">
    <source>
        <dbReference type="ARBA" id="ARBA00022747"/>
    </source>
</evidence>
<dbReference type="PANTHER" id="PTHR43140:SF1">
    <property type="entry name" value="TYPE I RESTRICTION ENZYME ECOKI SPECIFICITY SUBUNIT"/>
    <property type="match status" value="1"/>
</dbReference>
<dbReference type="InterPro" id="IPR044946">
    <property type="entry name" value="Restrct_endonuc_typeI_TRD_sf"/>
</dbReference>
<name>A0A5P1DI82_9PSED</name>
<organism evidence="5 6">
    <name type="scientific">Pseudomonas haemolytica</name>
    <dbReference type="NCBI Taxonomy" id="2600065"/>
    <lineage>
        <taxon>Bacteria</taxon>
        <taxon>Pseudomonadati</taxon>
        <taxon>Pseudomonadota</taxon>
        <taxon>Gammaproteobacteria</taxon>
        <taxon>Pseudomonadales</taxon>
        <taxon>Pseudomonadaceae</taxon>
        <taxon>Pseudomonas</taxon>
    </lineage>
</organism>
<dbReference type="InterPro" id="IPR051212">
    <property type="entry name" value="Type-I_RE_S_subunit"/>
</dbReference>
<comment type="similarity">
    <text evidence="1">Belongs to the type-I restriction system S methylase family.</text>
</comment>
<dbReference type="GO" id="GO:0003677">
    <property type="term" value="F:DNA binding"/>
    <property type="evidence" value="ECO:0007669"/>
    <property type="project" value="UniProtKB-KW"/>
</dbReference>
<evidence type="ECO:0000313" key="5">
    <source>
        <dbReference type="EMBL" id="MRJ40201.1"/>
    </source>
</evidence>
<dbReference type="AlphaFoldDB" id="A0A5P1DI82"/>
<feature type="domain" description="Type I restriction modification DNA specificity" evidence="4">
    <location>
        <begin position="202"/>
        <end position="342"/>
    </location>
</feature>
<keyword evidence="5" id="KW-0255">Endonuclease</keyword>
<dbReference type="Gene3D" id="3.90.220.20">
    <property type="entry name" value="DNA methylase specificity domains"/>
    <property type="match status" value="2"/>
</dbReference>
<dbReference type="CDD" id="cd17267">
    <property type="entry name" value="RMtype1_S_EcoAO83I-TRD1-CR1_like"/>
    <property type="match status" value="1"/>
</dbReference>
<dbReference type="GO" id="GO:0009307">
    <property type="term" value="P:DNA restriction-modification system"/>
    <property type="evidence" value="ECO:0007669"/>
    <property type="project" value="UniProtKB-KW"/>
</dbReference>
<accession>A0A5P1DI82</accession>
<sequence length="367" mass="41216">MTAQQLPEGWQLVKFGEIAKHISKRVEPSETELDIYVGLEHLDPDSLKIKRHGVPSDVAGQKLLVKKGQIIFGKRRAYQRKVAVTEWDCICSAHAMVLEAKPDKIVSDFLPIFMQSDLFMSRAVAISEGSLSPTIKWKSLEEQLFLLPPKSKQKSLISVFNKLALVEDLQLSAEHASACLQNAFLMDIKSASINCSQLRSGRLIDFFLLQRGHDLTKKEAAEGDVPVISSSGFAYYHDSYILEGNAVITGRKGKLGDVYYFDSPCWPHDTTLYVKDFKGNYPKYVFWYLKSINLERLDAASAVPTLNRNNVHALKGTFPGYETQIKESNKLDEIESLRKTLSKKLAVFRSLASAIINTELSPKSLDK</sequence>
<proteinExistence type="inferred from homology"/>
<dbReference type="RefSeq" id="WP_153872614.1">
    <property type="nucleotide sequence ID" value="NZ_JAENST010000007.1"/>
</dbReference>
<dbReference type="GO" id="GO:0004519">
    <property type="term" value="F:endonuclease activity"/>
    <property type="evidence" value="ECO:0007669"/>
    <property type="project" value="UniProtKB-KW"/>
</dbReference>
<keyword evidence="2" id="KW-0680">Restriction system</keyword>
<dbReference type="EMBL" id="VOIW01000008">
    <property type="protein sequence ID" value="MRJ40201.1"/>
    <property type="molecule type" value="Genomic_DNA"/>
</dbReference>
<protein>
    <submittedName>
        <fullName evidence="5">Restriction endonuclease subunit S</fullName>
    </submittedName>
</protein>